<evidence type="ECO:0000313" key="5">
    <source>
        <dbReference type="Proteomes" id="UP000240957"/>
    </source>
</evidence>
<dbReference type="InterPro" id="IPR013321">
    <property type="entry name" value="Arc_rbn_hlx_hlx"/>
</dbReference>
<dbReference type="NCBIfam" id="TIGR02384">
    <property type="entry name" value="RelB_DinJ"/>
    <property type="match status" value="1"/>
</dbReference>
<dbReference type="PANTHER" id="PTHR38781:SF1">
    <property type="entry name" value="ANTITOXIN DINJ-RELATED"/>
    <property type="match status" value="1"/>
</dbReference>
<dbReference type="InterPro" id="IPR007337">
    <property type="entry name" value="RelB/DinJ"/>
</dbReference>
<comment type="caution">
    <text evidence="4">The sequence shown here is derived from an EMBL/GenBank/DDBJ whole genome shotgun (WGS) entry which is preliminary data.</text>
</comment>
<dbReference type="GO" id="GO:0044010">
    <property type="term" value="P:single-species biofilm formation"/>
    <property type="evidence" value="ECO:0007669"/>
    <property type="project" value="InterPro"/>
</dbReference>
<comment type="similarity">
    <text evidence="1">Belongs to the RelB/DinJ antitoxin family.</text>
</comment>
<reference evidence="3" key="4">
    <citation type="submission" date="2024-09" db="EMBL/GenBank/DDBJ databases">
        <authorList>
            <person name="Sun Q."/>
            <person name="Mori K."/>
        </authorList>
    </citation>
    <scope>NUCLEOTIDE SEQUENCE</scope>
    <source>
        <strain evidence="3">KCTC 62575</strain>
    </source>
</reference>
<dbReference type="GO" id="GO:0006351">
    <property type="term" value="P:DNA-templated transcription"/>
    <property type="evidence" value="ECO:0007669"/>
    <property type="project" value="TreeGrafter"/>
</dbReference>
<reference evidence="6" key="3">
    <citation type="journal article" date="2019" name="Int. J. Syst. Evol. Microbiol.">
        <title>The Global Catalogue of Microorganisms (GCM) 10K type strain sequencing project: providing services to taxonomists for standard genome sequencing and annotation.</title>
        <authorList>
            <consortium name="The Broad Institute Genomics Platform"/>
            <consortium name="The Broad Institute Genome Sequencing Center for Infectious Disease"/>
            <person name="Wu L."/>
            <person name="Ma J."/>
        </authorList>
    </citation>
    <scope>NUCLEOTIDE SEQUENCE [LARGE SCALE GENOMIC DNA]</scope>
    <source>
        <strain evidence="6">KCTC 62575</strain>
    </source>
</reference>
<reference evidence="4 5" key="2">
    <citation type="submission" date="2018-08" db="EMBL/GenBank/DDBJ databases">
        <title>The draft genome of Acinetobacter sichuanensis strain WCHAc060041.</title>
        <authorList>
            <person name="Qin J."/>
            <person name="Feng Y."/>
            <person name="Zong Z."/>
        </authorList>
    </citation>
    <scope>NUCLEOTIDE SEQUENCE [LARGE SCALE GENOMIC DNA]</scope>
    <source>
        <strain evidence="4 5">WCHAc060041</strain>
    </source>
</reference>
<protein>
    <submittedName>
        <fullName evidence="4">Type II toxin-antitoxin system RelB/DinJ family antitoxin</fullName>
    </submittedName>
</protein>
<dbReference type="Proteomes" id="UP000240957">
    <property type="component" value="Unassembled WGS sequence"/>
</dbReference>
<evidence type="ECO:0000256" key="2">
    <source>
        <dbReference type="ARBA" id="ARBA00022649"/>
    </source>
</evidence>
<evidence type="ECO:0000313" key="6">
    <source>
        <dbReference type="Proteomes" id="UP001595455"/>
    </source>
</evidence>
<name>A0A371YJ41_9GAMM</name>
<dbReference type="Pfam" id="PF04221">
    <property type="entry name" value="RelB"/>
    <property type="match status" value="1"/>
</dbReference>
<dbReference type="GO" id="GO:0015643">
    <property type="term" value="F:toxic substance binding"/>
    <property type="evidence" value="ECO:0007669"/>
    <property type="project" value="InterPro"/>
</dbReference>
<proteinExistence type="inferred from homology"/>
<dbReference type="RefSeq" id="WP_107010162.1">
    <property type="nucleotide sequence ID" value="NZ_JBHRSF010000027.1"/>
</dbReference>
<evidence type="ECO:0000313" key="4">
    <source>
        <dbReference type="EMBL" id="RFC81509.1"/>
    </source>
</evidence>
<dbReference type="PANTHER" id="PTHR38781">
    <property type="entry name" value="ANTITOXIN DINJ-RELATED"/>
    <property type="match status" value="1"/>
</dbReference>
<dbReference type="EMBL" id="JBHRSF010000027">
    <property type="protein sequence ID" value="MFC2995458.1"/>
    <property type="molecule type" value="Genomic_DNA"/>
</dbReference>
<dbReference type="PIRSF" id="PIRSF003108">
    <property type="entry name" value="DinJ"/>
    <property type="match status" value="1"/>
</dbReference>
<sequence length="96" mass="10903">MATTNFNLRVEQDLRDKAFPVFERYGLTASQAFKLFLTQVAETNKIPLSFDYAEDNNVPNNVTKKALLEAKSRTDFSEAYATPEEFMKAMQDLANA</sequence>
<evidence type="ECO:0000313" key="3">
    <source>
        <dbReference type="EMBL" id="MFC2995458.1"/>
    </source>
</evidence>
<dbReference type="GO" id="GO:0006355">
    <property type="term" value="P:regulation of DNA-templated transcription"/>
    <property type="evidence" value="ECO:0007669"/>
    <property type="project" value="InterPro"/>
</dbReference>
<keyword evidence="6" id="KW-1185">Reference proteome</keyword>
<dbReference type="OrthoDB" id="8613542at2"/>
<dbReference type="Proteomes" id="UP001595455">
    <property type="component" value="Unassembled WGS sequence"/>
</dbReference>
<accession>A0A371YJ41</accession>
<evidence type="ECO:0000256" key="1">
    <source>
        <dbReference type="ARBA" id="ARBA00010562"/>
    </source>
</evidence>
<organism evidence="4 5">
    <name type="scientific">Acinetobacter sichuanensis</name>
    <dbReference type="NCBI Taxonomy" id="2136183"/>
    <lineage>
        <taxon>Bacteria</taxon>
        <taxon>Pseudomonadati</taxon>
        <taxon>Pseudomonadota</taxon>
        <taxon>Gammaproteobacteria</taxon>
        <taxon>Moraxellales</taxon>
        <taxon>Moraxellaceae</taxon>
        <taxon>Acinetobacter</taxon>
    </lineage>
</organism>
<reference evidence="3" key="1">
    <citation type="journal article" date="2014" name="Int. J. Syst. Evol. Microbiol.">
        <title>Complete genome of a new Firmicutes species belonging to the dominant human colonic microbiota ('Ruminococcus bicirculans') reveals two chromosomes and a selective capacity to utilize plant glucans.</title>
        <authorList>
            <consortium name="NISC Comparative Sequencing Program"/>
            <person name="Wegmann U."/>
            <person name="Louis P."/>
            <person name="Goesmann A."/>
            <person name="Henrissat B."/>
            <person name="Duncan S.H."/>
            <person name="Flint H.J."/>
        </authorList>
    </citation>
    <scope>NUCLEOTIDE SEQUENCE</scope>
    <source>
        <strain evidence="3">KCTC 62575</strain>
    </source>
</reference>
<dbReference type="GO" id="GO:0000987">
    <property type="term" value="F:cis-regulatory region sequence-specific DNA binding"/>
    <property type="evidence" value="ECO:0007669"/>
    <property type="project" value="InterPro"/>
</dbReference>
<dbReference type="EMBL" id="PYIX02000087">
    <property type="protein sequence ID" value="RFC81509.1"/>
    <property type="molecule type" value="Genomic_DNA"/>
</dbReference>
<dbReference type="AlphaFoldDB" id="A0A371YJ41"/>
<dbReference type="InterPro" id="IPR026262">
    <property type="entry name" value="DinJ"/>
</dbReference>
<dbReference type="Gene3D" id="1.10.1220.10">
    <property type="entry name" value="Met repressor-like"/>
    <property type="match status" value="1"/>
</dbReference>
<keyword evidence="2" id="KW-1277">Toxin-antitoxin system</keyword>
<gene>
    <name evidence="3" type="ORF">ACFODO_09290</name>
    <name evidence="4" type="ORF">C9E89_021460</name>
</gene>